<dbReference type="AlphaFoldDB" id="A0ABD3PS19"/>
<evidence type="ECO:0000256" key="2">
    <source>
        <dbReference type="PROSITE-ProRule" id="PRU00235"/>
    </source>
</evidence>
<dbReference type="PANTHER" id="PTHR22870:SF466">
    <property type="entry name" value="ANKYRIN REPEAT-CONTAINING PROTEIN"/>
    <property type="match status" value="1"/>
</dbReference>
<dbReference type="InterPro" id="IPR051210">
    <property type="entry name" value="Ub_ligase/GEF_domain"/>
</dbReference>
<dbReference type="PROSITE" id="PS00626">
    <property type="entry name" value="RCC1_2"/>
    <property type="match status" value="1"/>
</dbReference>
<dbReference type="PROSITE" id="PS50012">
    <property type="entry name" value="RCC1_3"/>
    <property type="match status" value="2"/>
</dbReference>
<dbReference type="Proteomes" id="UP001516023">
    <property type="component" value="Unassembled WGS sequence"/>
</dbReference>
<accession>A0ABD3PS19</accession>
<dbReference type="Gene3D" id="2.130.10.30">
    <property type="entry name" value="Regulator of chromosome condensation 1/beta-lactamase-inhibitor protein II"/>
    <property type="match status" value="2"/>
</dbReference>
<evidence type="ECO:0000256" key="1">
    <source>
        <dbReference type="ARBA" id="ARBA00022737"/>
    </source>
</evidence>
<gene>
    <name evidence="4" type="ORF">HJC23_010031</name>
</gene>
<protein>
    <submittedName>
        <fullName evidence="4">Uncharacterized protein</fullName>
    </submittedName>
</protein>
<feature type="repeat" description="RCC1" evidence="2">
    <location>
        <begin position="263"/>
        <end position="355"/>
    </location>
</feature>
<feature type="compositionally biased region" description="Basic residues" evidence="3">
    <location>
        <begin position="1"/>
        <end position="11"/>
    </location>
</feature>
<feature type="region of interest" description="Disordered" evidence="3">
    <location>
        <begin position="1"/>
        <end position="22"/>
    </location>
</feature>
<dbReference type="PRINTS" id="PR00633">
    <property type="entry name" value="RCCNDNSATION"/>
</dbReference>
<evidence type="ECO:0000256" key="3">
    <source>
        <dbReference type="SAM" id="MobiDB-lite"/>
    </source>
</evidence>
<feature type="repeat" description="RCC1" evidence="2">
    <location>
        <begin position="466"/>
        <end position="526"/>
    </location>
</feature>
<keyword evidence="1" id="KW-0677">Repeat</keyword>
<dbReference type="PANTHER" id="PTHR22870">
    <property type="entry name" value="REGULATOR OF CHROMOSOME CONDENSATION"/>
    <property type="match status" value="1"/>
</dbReference>
<dbReference type="Pfam" id="PF00415">
    <property type="entry name" value="RCC1"/>
    <property type="match status" value="1"/>
</dbReference>
<organism evidence="4 5">
    <name type="scientific">Cyclotella cryptica</name>
    <dbReference type="NCBI Taxonomy" id="29204"/>
    <lineage>
        <taxon>Eukaryota</taxon>
        <taxon>Sar</taxon>
        <taxon>Stramenopiles</taxon>
        <taxon>Ochrophyta</taxon>
        <taxon>Bacillariophyta</taxon>
        <taxon>Coscinodiscophyceae</taxon>
        <taxon>Thalassiosirophycidae</taxon>
        <taxon>Stephanodiscales</taxon>
        <taxon>Stephanodiscaceae</taxon>
        <taxon>Cyclotella</taxon>
    </lineage>
</organism>
<comment type="caution">
    <text evidence="4">The sequence shown here is derived from an EMBL/GenBank/DDBJ whole genome shotgun (WGS) entry which is preliminary data.</text>
</comment>
<dbReference type="Pfam" id="PF13540">
    <property type="entry name" value="RCC1_2"/>
    <property type="match status" value="1"/>
</dbReference>
<evidence type="ECO:0000313" key="5">
    <source>
        <dbReference type="Proteomes" id="UP001516023"/>
    </source>
</evidence>
<dbReference type="EMBL" id="JABMIG020000123">
    <property type="protein sequence ID" value="KAL3790752.1"/>
    <property type="molecule type" value="Genomic_DNA"/>
</dbReference>
<dbReference type="SUPFAM" id="SSF50985">
    <property type="entry name" value="RCC1/BLIP-II"/>
    <property type="match status" value="1"/>
</dbReference>
<proteinExistence type="predicted"/>
<keyword evidence="5" id="KW-1185">Reference proteome</keyword>
<reference evidence="4 5" key="1">
    <citation type="journal article" date="2020" name="G3 (Bethesda)">
        <title>Improved Reference Genome for Cyclotella cryptica CCMP332, a Model for Cell Wall Morphogenesis, Salinity Adaptation, and Lipid Production in Diatoms (Bacillariophyta).</title>
        <authorList>
            <person name="Roberts W.R."/>
            <person name="Downey K.M."/>
            <person name="Ruck E.C."/>
            <person name="Traller J.C."/>
            <person name="Alverson A.J."/>
        </authorList>
    </citation>
    <scope>NUCLEOTIDE SEQUENCE [LARGE SCALE GENOMIC DNA]</scope>
    <source>
        <strain evidence="4 5">CCMP332</strain>
    </source>
</reference>
<evidence type="ECO:0000313" key="4">
    <source>
        <dbReference type="EMBL" id="KAL3790752.1"/>
    </source>
</evidence>
<dbReference type="InterPro" id="IPR000408">
    <property type="entry name" value="Reg_chr_condens"/>
</dbReference>
<sequence>MNRLQGLRRRLPSTATNNNNALPLRPGCHHVAQCRRRHSAYGFGSQWTGALSRRSLDADEAAELTPPELLAGDTQRLVEMEGSDGVECVAGAAGWGHSALLVRDKKDLSDTAAIATSTRLLVCGRPHDFQTLMRLKRLPSSLRNFCIRHTASNVDEPSSGPSALQKIASYLAGENEVTFHEEQCRAYSNVHTLLEMRLPNGEAPALEGESIEHDLMSLHGRPRYMQQKTHDSDHNQRTPPHHTKFQNTIAASAGLTAVISNKGTLYTFGINHRGQCGIGSFTPNVWTPSPVVGLASLRFVLDYNAHKHQIHDPDGDAPSTSTSTGSNVYKACTVQEFPIVSVALGLQHGIALDSMGQVFCWGKGERGQLGQGRRFAYEALQDHDGNTATAENQYNHDDKWKDLEKEEPNENKTLEYALQVKNFYDPYATLSSATEDIFAPLLSPNDSKIRLVAAGMNFSLAVTESNLPYLWGKNCRHNPSYDSTKINLRSKPVLDSTYPRFVPGLPSAKIVKVACGTHHAAMLLEDGSVWAVGVATDQPIPMWNEAVEILPPNVVDMSSLVSFTAGFDRTFIVYGEEDGSARQVIEIQLWSDEDLRLNGSVRPSWVDWLEEQTQDAQSGKTKKVRSVHRGWMHTVVLTEE</sequence>
<name>A0ABD3PS19_9STRA</name>
<dbReference type="InterPro" id="IPR009091">
    <property type="entry name" value="RCC1/BLIP-II"/>
</dbReference>